<accession>A0A7R9ELC4</accession>
<protein>
    <submittedName>
        <fullName evidence="1">Uncharacterized protein</fullName>
    </submittedName>
</protein>
<gene>
    <name evidence="1" type="ORF">TMSB3V08_LOCUS12377</name>
</gene>
<dbReference type="AlphaFoldDB" id="A0A7R9ELC4"/>
<reference evidence="1" key="1">
    <citation type="submission" date="2020-11" db="EMBL/GenBank/DDBJ databases">
        <authorList>
            <person name="Tran Van P."/>
        </authorList>
    </citation>
    <scope>NUCLEOTIDE SEQUENCE</scope>
</reference>
<evidence type="ECO:0000313" key="1">
    <source>
        <dbReference type="EMBL" id="CAD7435731.1"/>
    </source>
</evidence>
<proteinExistence type="predicted"/>
<dbReference type="EMBL" id="OB802259">
    <property type="protein sequence ID" value="CAD7435731.1"/>
    <property type="molecule type" value="Genomic_DNA"/>
</dbReference>
<organism evidence="1">
    <name type="scientific">Timema monikensis</name>
    <dbReference type="NCBI Taxonomy" id="170555"/>
    <lineage>
        <taxon>Eukaryota</taxon>
        <taxon>Metazoa</taxon>
        <taxon>Ecdysozoa</taxon>
        <taxon>Arthropoda</taxon>
        <taxon>Hexapoda</taxon>
        <taxon>Insecta</taxon>
        <taxon>Pterygota</taxon>
        <taxon>Neoptera</taxon>
        <taxon>Polyneoptera</taxon>
        <taxon>Phasmatodea</taxon>
        <taxon>Timematodea</taxon>
        <taxon>Timematoidea</taxon>
        <taxon>Timematidae</taxon>
        <taxon>Timema</taxon>
    </lineage>
</organism>
<name>A0A7R9ELC4_9NEOP</name>
<sequence>MFPPNLPDDLKSTDNTLSRLWSWFTVQSQLLVSRSISALPSLSAKLNSFLLKSKEIPYLDKKSIPNISGELLRLVAPSIFTIGTGNMGTDLPEASNLLSLLRHAANLRPGIKQTLYVHPFHA</sequence>